<name>A0AAE0MBA3_9PEZI</name>
<dbReference type="Pfam" id="PF00106">
    <property type="entry name" value="adh_short"/>
    <property type="match status" value="2"/>
</dbReference>
<dbReference type="EMBL" id="JAUEDM010000002">
    <property type="protein sequence ID" value="KAK3326132.1"/>
    <property type="molecule type" value="Genomic_DNA"/>
</dbReference>
<accession>A0AAE0MBA3</accession>
<dbReference type="Proteomes" id="UP001283341">
    <property type="component" value="Unassembled WGS sequence"/>
</dbReference>
<dbReference type="InterPro" id="IPR002347">
    <property type="entry name" value="SDR_fam"/>
</dbReference>
<reference evidence="2" key="2">
    <citation type="submission" date="2023-06" db="EMBL/GenBank/DDBJ databases">
        <authorList>
            <consortium name="Lawrence Berkeley National Laboratory"/>
            <person name="Haridas S."/>
            <person name="Hensen N."/>
            <person name="Bonometti L."/>
            <person name="Westerberg I."/>
            <person name="Brannstrom I.O."/>
            <person name="Guillou S."/>
            <person name="Cros-Aarteil S."/>
            <person name="Calhoun S."/>
            <person name="Kuo A."/>
            <person name="Mondo S."/>
            <person name="Pangilinan J."/>
            <person name="Riley R."/>
            <person name="Labutti K."/>
            <person name="Andreopoulos B."/>
            <person name="Lipzen A."/>
            <person name="Chen C."/>
            <person name="Yanf M."/>
            <person name="Daum C."/>
            <person name="Ng V."/>
            <person name="Clum A."/>
            <person name="Steindorff A."/>
            <person name="Ohm R."/>
            <person name="Martin F."/>
            <person name="Silar P."/>
            <person name="Natvig D."/>
            <person name="Lalanne C."/>
            <person name="Gautier V."/>
            <person name="Ament-Velasquez S.L."/>
            <person name="Kruys A."/>
            <person name="Hutchinson M.I."/>
            <person name="Powell A.J."/>
            <person name="Barry K."/>
            <person name="Miller A.N."/>
            <person name="Grigoriev I.V."/>
            <person name="Debuchy R."/>
            <person name="Gladieux P."/>
            <person name="Thoren M.H."/>
            <person name="Johannesson H."/>
        </authorList>
    </citation>
    <scope>NUCLEOTIDE SEQUENCE</scope>
    <source>
        <strain evidence="2">CBS 118394</strain>
    </source>
</reference>
<dbReference type="AlphaFoldDB" id="A0AAE0MBA3"/>
<evidence type="ECO:0008006" key="4">
    <source>
        <dbReference type="Google" id="ProtNLM"/>
    </source>
</evidence>
<protein>
    <recommendedName>
        <fullName evidence="4">Short-chain dehydrogenase/reductase family protein</fullName>
    </recommendedName>
</protein>
<dbReference type="SUPFAM" id="SSF51735">
    <property type="entry name" value="NAD(P)-binding Rossmann-fold domains"/>
    <property type="match status" value="1"/>
</dbReference>
<organism evidence="2 3">
    <name type="scientific">Apodospora peruviana</name>
    <dbReference type="NCBI Taxonomy" id="516989"/>
    <lineage>
        <taxon>Eukaryota</taxon>
        <taxon>Fungi</taxon>
        <taxon>Dikarya</taxon>
        <taxon>Ascomycota</taxon>
        <taxon>Pezizomycotina</taxon>
        <taxon>Sordariomycetes</taxon>
        <taxon>Sordariomycetidae</taxon>
        <taxon>Sordariales</taxon>
        <taxon>Lasiosphaeriaceae</taxon>
        <taxon>Apodospora</taxon>
    </lineage>
</organism>
<keyword evidence="1" id="KW-0560">Oxidoreductase</keyword>
<dbReference type="PRINTS" id="PR00081">
    <property type="entry name" value="GDHRDH"/>
</dbReference>
<evidence type="ECO:0000256" key="1">
    <source>
        <dbReference type="ARBA" id="ARBA00023002"/>
    </source>
</evidence>
<dbReference type="Gene3D" id="3.40.50.720">
    <property type="entry name" value="NAD(P)-binding Rossmann-like Domain"/>
    <property type="match status" value="1"/>
</dbReference>
<dbReference type="GO" id="GO:0016491">
    <property type="term" value="F:oxidoreductase activity"/>
    <property type="evidence" value="ECO:0007669"/>
    <property type="project" value="UniProtKB-KW"/>
</dbReference>
<comment type="caution">
    <text evidence="2">The sequence shown here is derived from an EMBL/GenBank/DDBJ whole genome shotgun (WGS) entry which is preliminary data.</text>
</comment>
<dbReference type="InterPro" id="IPR036291">
    <property type="entry name" value="NAD(P)-bd_dom_sf"/>
</dbReference>
<dbReference type="PANTHER" id="PTHR43157:SF35">
    <property type="entry name" value="DEHYDROGENASE_REDUCTASE FAMILY PROTEIN, PUTATIVE-RELATED"/>
    <property type="match status" value="1"/>
</dbReference>
<keyword evidence="3" id="KW-1185">Reference proteome</keyword>
<reference evidence="2" key="1">
    <citation type="journal article" date="2023" name="Mol. Phylogenet. Evol.">
        <title>Genome-scale phylogeny and comparative genomics of the fungal order Sordariales.</title>
        <authorList>
            <person name="Hensen N."/>
            <person name="Bonometti L."/>
            <person name="Westerberg I."/>
            <person name="Brannstrom I.O."/>
            <person name="Guillou S."/>
            <person name="Cros-Aarteil S."/>
            <person name="Calhoun S."/>
            <person name="Haridas S."/>
            <person name="Kuo A."/>
            <person name="Mondo S."/>
            <person name="Pangilinan J."/>
            <person name="Riley R."/>
            <person name="LaButti K."/>
            <person name="Andreopoulos B."/>
            <person name="Lipzen A."/>
            <person name="Chen C."/>
            <person name="Yan M."/>
            <person name="Daum C."/>
            <person name="Ng V."/>
            <person name="Clum A."/>
            <person name="Steindorff A."/>
            <person name="Ohm R.A."/>
            <person name="Martin F."/>
            <person name="Silar P."/>
            <person name="Natvig D.O."/>
            <person name="Lalanne C."/>
            <person name="Gautier V."/>
            <person name="Ament-Velasquez S.L."/>
            <person name="Kruys A."/>
            <person name="Hutchinson M.I."/>
            <person name="Powell A.J."/>
            <person name="Barry K."/>
            <person name="Miller A.N."/>
            <person name="Grigoriev I.V."/>
            <person name="Debuchy R."/>
            <person name="Gladieux P."/>
            <person name="Hiltunen Thoren M."/>
            <person name="Johannesson H."/>
        </authorList>
    </citation>
    <scope>NUCLEOTIDE SEQUENCE</scope>
    <source>
        <strain evidence="2">CBS 118394</strain>
    </source>
</reference>
<proteinExistence type="predicted"/>
<sequence>MSSKLEKQAASQAKILSNVGRQITRRVPPIPAGIDLMGKTTLVTGSNVGLGLECARHFLSLRASLLIMAVRSLEKGEAAAANLRAEFPDAKIEVWHLDMESLRSVQVFAARCNKSLDRIHVAVLNAALGKFRFERVAEEPRHEVTLQVNYLSTALLGLLLLPKLKASSADGQPGRLTFITSDSSLGADVKDPGDGTSLLDSLQRADPYSGLEQYATSKLLITMFAARLAEEVNPEEVIVNSCNPGATRGTAFLGNMESWAMRMAFHIFFAIAGRRVVDAARTYVYASVILGKESHGSYMDWEIRAWPVTMYTEHGRHMSDKLWSEILKEFRLAVGDEVIAGLGHLSHLGVGNWNFKV</sequence>
<gene>
    <name evidence="2" type="ORF">B0H66DRAFT_512404</name>
</gene>
<evidence type="ECO:0000313" key="2">
    <source>
        <dbReference type="EMBL" id="KAK3326132.1"/>
    </source>
</evidence>
<evidence type="ECO:0000313" key="3">
    <source>
        <dbReference type="Proteomes" id="UP001283341"/>
    </source>
</evidence>
<dbReference type="PANTHER" id="PTHR43157">
    <property type="entry name" value="PHOSPHATIDYLINOSITOL-GLYCAN BIOSYNTHESIS CLASS F PROTEIN-RELATED"/>
    <property type="match status" value="1"/>
</dbReference>